<proteinExistence type="predicted"/>
<dbReference type="Proteomes" id="UP000552836">
    <property type="component" value="Unassembled WGS sequence"/>
</dbReference>
<name>A0A846LQC0_9ACTN</name>
<protein>
    <submittedName>
        <fullName evidence="2">Uncharacterized protein</fullName>
    </submittedName>
</protein>
<evidence type="ECO:0000313" key="3">
    <source>
        <dbReference type="Proteomes" id="UP000552836"/>
    </source>
</evidence>
<feature type="region of interest" description="Disordered" evidence="1">
    <location>
        <begin position="1"/>
        <end position="31"/>
    </location>
</feature>
<feature type="compositionally biased region" description="Basic and acidic residues" evidence="1">
    <location>
        <begin position="1"/>
        <end position="17"/>
    </location>
</feature>
<dbReference type="AlphaFoldDB" id="A0A846LQC0"/>
<evidence type="ECO:0000256" key="1">
    <source>
        <dbReference type="SAM" id="MobiDB-lite"/>
    </source>
</evidence>
<sequence>MIRRTVPERGVDPKRFAADPAPFPFLPPDLR</sequence>
<dbReference type="EMBL" id="JAAMPA010000002">
    <property type="protein sequence ID" value="NIH69597.1"/>
    <property type="molecule type" value="Genomic_DNA"/>
</dbReference>
<reference evidence="2 3" key="1">
    <citation type="submission" date="2020-02" db="EMBL/GenBank/DDBJ databases">
        <title>Sequencing the genomes of 1000 actinobacteria strains.</title>
        <authorList>
            <person name="Klenk H.-P."/>
        </authorList>
    </citation>
    <scope>NUCLEOTIDE SEQUENCE [LARGE SCALE GENOMIC DNA]</scope>
    <source>
        <strain evidence="2 3">DSM 45201</strain>
    </source>
</reference>
<accession>A0A846LQC0</accession>
<organism evidence="2 3">
    <name type="scientific">Modestobacter marinus</name>
    <dbReference type="NCBI Taxonomy" id="477641"/>
    <lineage>
        <taxon>Bacteria</taxon>
        <taxon>Bacillati</taxon>
        <taxon>Actinomycetota</taxon>
        <taxon>Actinomycetes</taxon>
        <taxon>Geodermatophilales</taxon>
        <taxon>Geodermatophilaceae</taxon>
        <taxon>Modestobacter</taxon>
    </lineage>
</organism>
<evidence type="ECO:0000313" key="2">
    <source>
        <dbReference type="EMBL" id="NIH69597.1"/>
    </source>
</evidence>
<gene>
    <name evidence="2" type="ORF">FB380_004085</name>
</gene>
<comment type="caution">
    <text evidence="2">The sequence shown here is derived from an EMBL/GenBank/DDBJ whole genome shotgun (WGS) entry which is preliminary data.</text>
</comment>
<feature type="compositionally biased region" description="Pro residues" evidence="1">
    <location>
        <begin position="21"/>
        <end position="31"/>
    </location>
</feature>